<gene>
    <name evidence="6" type="ORF">MUN87_05945</name>
</gene>
<organism evidence="6 7">
    <name type="scientific">Gracilibacillus salinarum</name>
    <dbReference type="NCBI Taxonomy" id="2932255"/>
    <lineage>
        <taxon>Bacteria</taxon>
        <taxon>Bacillati</taxon>
        <taxon>Bacillota</taxon>
        <taxon>Bacilli</taxon>
        <taxon>Bacillales</taxon>
        <taxon>Bacillaceae</taxon>
        <taxon>Gracilibacillus</taxon>
    </lineage>
</organism>
<sequence length="334" mass="37434">MKKLTALLFLMGLVLIGCNTETSESTGDNASSEDKTIKIYATLYPLAYFAEEIGGEQVEVETILPAGADPHSYEPTSKMMVDIAASDIFLFNGANLESYAGAIQEALSDEDVLMVEAADGVTTMEHSHSHEEESEHDHEHDHEHEESESSESTEDGHSHGDVDPHLWLDPVRAIEMARNIKDALVSQDPANEDLYTDNFSQLETKLTELDESFHTQIEEAASHQILVTHAAYGYWQESYHIEQIALTGLSPSEEPSQKELEQIIDHVKETDINYLLFEQNVEPKVAQVIQSETNLESLELHNLSVLTEEDVENNETYFTLMERNLDVLTKALNN</sequence>
<keyword evidence="1 3" id="KW-0813">Transport</keyword>
<dbReference type="Proteomes" id="UP000831537">
    <property type="component" value="Chromosome"/>
</dbReference>
<dbReference type="InterPro" id="IPR006128">
    <property type="entry name" value="Lipoprotein_PsaA-like"/>
</dbReference>
<protein>
    <submittedName>
        <fullName evidence="6">Zinc ABC transporter substrate-binding protein</fullName>
    </submittedName>
</protein>
<dbReference type="PRINTS" id="PR00691">
    <property type="entry name" value="ADHESINB"/>
</dbReference>
<keyword evidence="7" id="KW-1185">Reference proteome</keyword>
<feature type="compositionally biased region" description="Basic and acidic residues" evidence="4">
    <location>
        <begin position="154"/>
        <end position="165"/>
    </location>
</feature>
<evidence type="ECO:0000256" key="5">
    <source>
        <dbReference type="SAM" id="SignalP"/>
    </source>
</evidence>
<evidence type="ECO:0000256" key="4">
    <source>
        <dbReference type="SAM" id="MobiDB-lite"/>
    </source>
</evidence>
<proteinExistence type="inferred from homology"/>
<dbReference type="InterPro" id="IPR006127">
    <property type="entry name" value="ZnuA-like"/>
</dbReference>
<evidence type="ECO:0000256" key="1">
    <source>
        <dbReference type="ARBA" id="ARBA00022448"/>
    </source>
</evidence>
<reference evidence="6 7" key="1">
    <citation type="submission" date="2022-04" db="EMBL/GenBank/DDBJ databases">
        <title>Gracilibacillus sp. isolated from saltern.</title>
        <authorList>
            <person name="Won M."/>
            <person name="Lee C.-M."/>
            <person name="Woen H.-Y."/>
            <person name="Kwon S.-W."/>
        </authorList>
    </citation>
    <scope>NUCLEOTIDE SEQUENCE [LARGE SCALE GENOMIC DNA]</scope>
    <source>
        <strain evidence="6 7">SSPM10-3</strain>
    </source>
</reference>
<comment type="similarity">
    <text evidence="3">Belongs to the bacterial solute-binding protein 9 family.</text>
</comment>
<accession>A0ABY4GPV7</accession>
<dbReference type="Pfam" id="PF01297">
    <property type="entry name" value="ZnuA"/>
    <property type="match status" value="1"/>
</dbReference>
<dbReference type="PROSITE" id="PS51257">
    <property type="entry name" value="PROKAR_LIPOPROTEIN"/>
    <property type="match status" value="1"/>
</dbReference>
<dbReference type="InterPro" id="IPR050492">
    <property type="entry name" value="Bact_metal-bind_prot9"/>
</dbReference>
<feature type="compositionally biased region" description="Basic and acidic residues" evidence="4">
    <location>
        <begin position="125"/>
        <end position="147"/>
    </location>
</feature>
<dbReference type="PANTHER" id="PTHR42953:SF8">
    <property type="entry name" value="ZINT DOMAIN-CONTAINING PROTEIN"/>
    <property type="match status" value="1"/>
</dbReference>
<dbReference type="EMBL" id="CP095071">
    <property type="protein sequence ID" value="UOQ86428.1"/>
    <property type="molecule type" value="Genomic_DNA"/>
</dbReference>
<keyword evidence="2 5" id="KW-0732">Signal</keyword>
<feature type="signal peptide" evidence="5">
    <location>
        <begin position="1"/>
        <end position="19"/>
    </location>
</feature>
<dbReference type="SUPFAM" id="SSF53807">
    <property type="entry name" value="Helical backbone' metal receptor"/>
    <property type="match status" value="1"/>
</dbReference>
<evidence type="ECO:0000313" key="6">
    <source>
        <dbReference type="EMBL" id="UOQ86428.1"/>
    </source>
</evidence>
<feature type="chain" id="PRO_5045503822" evidence="5">
    <location>
        <begin position="20"/>
        <end position="334"/>
    </location>
</feature>
<feature type="region of interest" description="Disordered" evidence="4">
    <location>
        <begin position="122"/>
        <end position="165"/>
    </location>
</feature>
<evidence type="ECO:0000313" key="7">
    <source>
        <dbReference type="Proteomes" id="UP000831537"/>
    </source>
</evidence>
<name>A0ABY4GPV7_9BACI</name>
<dbReference type="PRINTS" id="PR00690">
    <property type="entry name" value="ADHESNFAMILY"/>
</dbReference>
<dbReference type="PANTHER" id="PTHR42953">
    <property type="entry name" value="HIGH-AFFINITY ZINC UPTAKE SYSTEM PROTEIN ZNUA-RELATED"/>
    <property type="match status" value="1"/>
</dbReference>
<evidence type="ECO:0000256" key="2">
    <source>
        <dbReference type="ARBA" id="ARBA00022729"/>
    </source>
</evidence>
<evidence type="ECO:0000256" key="3">
    <source>
        <dbReference type="RuleBase" id="RU003512"/>
    </source>
</evidence>
<dbReference type="Gene3D" id="3.40.50.1980">
    <property type="entry name" value="Nitrogenase molybdenum iron protein domain"/>
    <property type="match status" value="2"/>
</dbReference>
<dbReference type="RefSeq" id="WP_244746781.1">
    <property type="nucleotide sequence ID" value="NZ_CP095071.1"/>
</dbReference>
<dbReference type="InterPro" id="IPR006129">
    <property type="entry name" value="AdhesinB"/>
</dbReference>